<reference evidence="1" key="2">
    <citation type="submission" date="2025-08" db="UniProtKB">
        <authorList>
            <consortium name="RefSeq"/>
        </authorList>
    </citation>
    <scope>IDENTIFICATION</scope>
</reference>
<dbReference type="KEGG" id="ang:An07g03800"/>
<dbReference type="VEuPathDB" id="FungiDB:An07g03800"/>
<evidence type="ECO:0000313" key="1">
    <source>
        <dbReference type="RefSeq" id="XP_059605351.1"/>
    </source>
</evidence>
<name>A0AAJ8BZH3_ASPNG</name>
<reference evidence="1" key="1">
    <citation type="submission" date="2025-02" db="EMBL/GenBank/DDBJ databases">
        <authorList>
            <consortium name="NCBI Genome Project"/>
        </authorList>
    </citation>
    <scope>NUCLEOTIDE SEQUENCE</scope>
</reference>
<dbReference type="AlphaFoldDB" id="A0AAJ8BZH3"/>
<protein>
    <submittedName>
        <fullName evidence="1">Uncharacterized protein</fullName>
    </submittedName>
</protein>
<dbReference type="RefSeq" id="XP_059605351.1">
    <property type="nucleotide sequence ID" value="XM_059748366.1"/>
</dbReference>
<organism evidence="1">
    <name type="scientific">Aspergillus niger</name>
    <dbReference type="NCBI Taxonomy" id="5061"/>
    <lineage>
        <taxon>Eukaryota</taxon>
        <taxon>Fungi</taxon>
        <taxon>Dikarya</taxon>
        <taxon>Ascomycota</taxon>
        <taxon>Pezizomycotina</taxon>
        <taxon>Eurotiomycetes</taxon>
        <taxon>Eurotiomycetidae</taxon>
        <taxon>Eurotiales</taxon>
        <taxon>Aspergillaceae</taxon>
        <taxon>Aspergillus</taxon>
        <taxon>Aspergillus subgen. Circumdati</taxon>
    </lineage>
</organism>
<accession>A0AAJ8BZH3</accession>
<sequence>MSPDCHIPQLLTTHCIVRLEIGGDAAVLRCEGVARNCSVPGIGCFEDKLRAVPLRPRPLHVLRVLVVRSDVFVLQGLRDVMERLFTSKLRSKDLSGTLHHPCYPILNAADAECQLIDGSLD</sequence>
<proteinExistence type="predicted"/>
<dbReference type="GeneID" id="84591346"/>
<gene>
    <name evidence="1" type="ORF">An07g03800</name>
</gene>